<sequence>MKVYASSLRSEFGKPIYILISCNRLACTDRISRSEKECYTRRLAWIIKIALHILVRRVRDIVLIICIKKIISWSGPPKRATLIF</sequence>
<dbReference type="AlphaFoldDB" id="A0A8B0SUN4"/>
<keyword evidence="1" id="KW-0614">Plasmid</keyword>
<geneLocation type="plasmid" evidence="1">
    <name>p17-15-vir-like</name>
</geneLocation>
<reference evidence="1" key="1">
    <citation type="submission" date="2020-01" db="EMBL/GenBank/DDBJ databases">
        <authorList>
            <person name="Qin S."/>
        </authorList>
    </citation>
    <scope>NUCLEOTIDE SEQUENCE</scope>
    <source>
        <strain evidence="1">CVir17-16-YZ6g</strain>
        <plasmid evidence="1">p17-15-vir-like</plasmid>
    </source>
</reference>
<organism evidence="1">
    <name type="scientific">Klebsiella pneumoniae</name>
    <dbReference type="NCBI Taxonomy" id="573"/>
    <lineage>
        <taxon>Bacteria</taxon>
        <taxon>Pseudomonadati</taxon>
        <taxon>Pseudomonadota</taxon>
        <taxon>Gammaproteobacteria</taxon>
        <taxon>Enterobacterales</taxon>
        <taxon>Enterobacteriaceae</taxon>
        <taxon>Klebsiella/Raoultella group</taxon>
        <taxon>Klebsiella</taxon>
        <taxon>Klebsiella pneumoniae complex</taxon>
    </lineage>
</organism>
<dbReference type="EMBL" id="MN956836">
    <property type="protein sequence ID" value="QTX14729.1"/>
    <property type="molecule type" value="Genomic_DNA"/>
</dbReference>
<accession>A0A8B0SUN4</accession>
<proteinExistence type="predicted"/>
<protein>
    <submittedName>
        <fullName evidence="1">Uncharacterized protein</fullName>
    </submittedName>
</protein>
<evidence type="ECO:0000313" key="1">
    <source>
        <dbReference type="EMBL" id="QTX14729.1"/>
    </source>
</evidence>
<name>A0A8B0SUN4_KLEPN</name>